<feature type="domain" description="PAS" evidence="5">
    <location>
        <begin position="14"/>
        <end position="59"/>
    </location>
</feature>
<dbReference type="InterPro" id="IPR001610">
    <property type="entry name" value="PAC"/>
</dbReference>
<dbReference type="PANTHER" id="PTHR44757:SF2">
    <property type="entry name" value="BIOFILM ARCHITECTURE MAINTENANCE PROTEIN MBAA"/>
    <property type="match status" value="1"/>
</dbReference>
<evidence type="ECO:0000256" key="4">
    <source>
        <dbReference type="ARBA" id="ARBA00051114"/>
    </source>
</evidence>
<dbReference type="InterPro" id="IPR035919">
    <property type="entry name" value="EAL_sf"/>
</dbReference>
<dbReference type="InterPro" id="IPR029787">
    <property type="entry name" value="Nucleotide_cyclase"/>
</dbReference>
<dbReference type="CDD" id="cd01949">
    <property type="entry name" value="GGDEF"/>
    <property type="match status" value="1"/>
</dbReference>
<dbReference type="CDD" id="cd00130">
    <property type="entry name" value="PAS"/>
    <property type="match status" value="1"/>
</dbReference>
<dbReference type="PROSITE" id="PS50883">
    <property type="entry name" value="EAL"/>
    <property type="match status" value="1"/>
</dbReference>
<dbReference type="GO" id="GO:0071732">
    <property type="term" value="P:cellular response to nitric oxide"/>
    <property type="evidence" value="ECO:0007669"/>
    <property type="project" value="UniProtKB-ARBA"/>
</dbReference>
<dbReference type="SUPFAM" id="SSF55073">
    <property type="entry name" value="Nucleotide cyclase"/>
    <property type="match status" value="1"/>
</dbReference>
<dbReference type="PROSITE" id="PS50887">
    <property type="entry name" value="GGDEF"/>
    <property type="match status" value="1"/>
</dbReference>
<reference evidence="9 10" key="1">
    <citation type="submission" date="2019-05" db="EMBL/GenBank/DDBJ databases">
        <title>Colwellia ponticola sp. nov., isolated from seawater.</title>
        <authorList>
            <person name="Yoon J.-H."/>
        </authorList>
    </citation>
    <scope>NUCLEOTIDE SEQUENCE [LARGE SCALE GENOMIC DNA]</scope>
    <source>
        <strain evidence="9 10">OISW-25</strain>
    </source>
</reference>
<evidence type="ECO:0000259" key="7">
    <source>
        <dbReference type="PROSITE" id="PS50883"/>
    </source>
</evidence>
<dbReference type="Gene3D" id="2.10.70.100">
    <property type="match status" value="1"/>
</dbReference>
<keyword evidence="10" id="KW-1185">Reference proteome</keyword>
<evidence type="ECO:0000313" key="9">
    <source>
        <dbReference type="EMBL" id="TMM43154.1"/>
    </source>
</evidence>
<dbReference type="GO" id="GO:0071111">
    <property type="term" value="F:cyclic-guanylate-specific phosphodiesterase activity"/>
    <property type="evidence" value="ECO:0007669"/>
    <property type="project" value="UniProtKB-EC"/>
</dbReference>
<dbReference type="Gene3D" id="3.30.450.20">
    <property type="entry name" value="PAS domain"/>
    <property type="match status" value="2"/>
</dbReference>
<dbReference type="SMART" id="SM00086">
    <property type="entry name" value="PAC"/>
    <property type="match status" value="1"/>
</dbReference>
<dbReference type="PROSITE" id="PS50113">
    <property type="entry name" value="PAC"/>
    <property type="match status" value="1"/>
</dbReference>
<comment type="caution">
    <text evidence="9">The sequence shown here is derived from an EMBL/GenBank/DDBJ whole genome shotgun (WGS) entry which is preliminary data.</text>
</comment>
<dbReference type="SUPFAM" id="SSF55785">
    <property type="entry name" value="PYP-like sensor domain (PAS domain)"/>
    <property type="match status" value="2"/>
</dbReference>
<dbReference type="PANTHER" id="PTHR44757">
    <property type="entry name" value="DIGUANYLATE CYCLASE DGCP"/>
    <property type="match status" value="1"/>
</dbReference>
<dbReference type="OrthoDB" id="9812358at2"/>
<comment type="cofactor">
    <cofactor evidence="1">
        <name>Mg(2+)</name>
        <dbReference type="ChEBI" id="CHEBI:18420"/>
    </cofactor>
</comment>
<dbReference type="EC" id="3.1.4.52" evidence="2"/>
<dbReference type="InterPro" id="IPR043128">
    <property type="entry name" value="Rev_trsase/Diguanyl_cyclase"/>
</dbReference>
<dbReference type="Proteomes" id="UP000307702">
    <property type="component" value="Unassembled WGS sequence"/>
</dbReference>
<dbReference type="SMART" id="SM00052">
    <property type="entry name" value="EAL"/>
    <property type="match status" value="1"/>
</dbReference>
<dbReference type="Gene3D" id="3.30.70.270">
    <property type="match status" value="1"/>
</dbReference>
<dbReference type="AlphaFoldDB" id="A0A8H2PKZ0"/>
<gene>
    <name evidence="9" type="ORF">FCS21_13580</name>
</gene>
<proteinExistence type="predicted"/>
<feature type="domain" description="GGDEF" evidence="8">
    <location>
        <begin position="299"/>
        <end position="443"/>
    </location>
</feature>
<dbReference type="Pfam" id="PF00990">
    <property type="entry name" value="GGDEF"/>
    <property type="match status" value="1"/>
</dbReference>
<dbReference type="SUPFAM" id="SSF141868">
    <property type="entry name" value="EAL domain-like"/>
    <property type="match status" value="1"/>
</dbReference>
<dbReference type="NCBIfam" id="TIGR00229">
    <property type="entry name" value="sensory_box"/>
    <property type="match status" value="2"/>
</dbReference>
<dbReference type="SMART" id="SM00267">
    <property type="entry name" value="GGDEF"/>
    <property type="match status" value="1"/>
</dbReference>
<dbReference type="Pfam" id="PF13426">
    <property type="entry name" value="PAS_9"/>
    <property type="match status" value="1"/>
</dbReference>
<comment type="catalytic activity">
    <reaction evidence="4">
        <text>3',3'-c-di-GMP + H2O = 5'-phosphoguanylyl(3'-&gt;5')guanosine + H(+)</text>
        <dbReference type="Rhea" id="RHEA:24902"/>
        <dbReference type="ChEBI" id="CHEBI:15377"/>
        <dbReference type="ChEBI" id="CHEBI:15378"/>
        <dbReference type="ChEBI" id="CHEBI:58754"/>
        <dbReference type="ChEBI" id="CHEBI:58805"/>
        <dbReference type="EC" id="3.1.4.52"/>
    </reaction>
    <physiologicalReaction direction="left-to-right" evidence="4">
        <dbReference type="Rhea" id="RHEA:24903"/>
    </physiologicalReaction>
</comment>
<keyword evidence="3" id="KW-0973">c-di-GMP</keyword>
<dbReference type="InterPro" id="IPR035965">
    <property type="entry name" value="PAS-like_dom_sf"/>
</dbReference>
<feature type="domain" description="PAC" evidence="6">
    <location>
        <begin position="214"/>
        <end position="267"/>
    </location>
</feature>
<dbReference type="InterPro" id="IPR013655">
    <property type="entry name" value="PAS_fold_3"/>
</dbReference>
<dbReference type="NCBIfam" id="TIGR00254">
    <property type="entry name" value="GGDEF"/>
    <property type="match status" value="1"/>
</dbReference>
<accession>A0A8H2PKZ0</accession>
<dbReference type="Pfam" id="PF00563">
    <property type="entry name" value="EAL"/>
    <property type="match status" value="1"/>
</dbReference>
<dbReference type="InterPro" id="IPR052155">
    <property type="entry name" value="Biofilm_reg_signaling"/>
</dbReference>
<evidence type="ECO:0000256" key="3">
    <source>
        <dbReference type="ARBA" id="ARBA00022636"/>
    </source>
</evidence>
<dbReference type="SMART" id="SM00091">
    <property type="entry name" value="PAS"/>
    <property type="match status" value="2"/>
</dbReference>
<sequence length="713" mass="81212">MEELRKELAKEKEKNALLLDIINAIPEPIFAKNWQGHFIFVNKMLAKLYNTTPEMMIGKEDTFFTGNKAQGQFFKENVQGIMRRFEAENVYEDTTDAKTGNILHFHSLKIPFKNHKEELNIVVIAKDITEITALKNTAEASAKRLKHVLEVSGEGMWDWHTQTNAVFHNSEWERITGIKHSENSFAEFQNHLCSEDKLHVNQALNALIEHNIPYDIEFRMTRPDGKEIWVWDRGQVVERDSNGKALWVVGIMQDVTQAKHDQAKINFMAFYDALTHMPNRSLLEDRLKQAMEHTKRSGLGGAVLFIDLDQFKALNDSYGHQSGDQLLIAVSKRIHKLLKAEDTVARFGGDEFVVILNDLDANSVNAALKAEVIAEEIRKNISLPVAIKASNLSTLIDYKITASIGISLFNKEVKDANQLLQLADLALYQAKANGRDDCVFFDPIMQKELSYTLELEKDLKAAIDEEHFVLHYQPQYDRQQNIVSAEALIRWDSPSKGLLYPIHFIDFAEETNLILPIGNWVITQACQQLQRWKSQPILQDLQLSVNISAKQVWHKSFVNDIIDIVKKYQVSPSQLMLEITESVVLKDLTESVAKMNQLRDFGFKMSLDDFGTGYSSLGYLKSLPIDELKIDKSFVNDITVDESDLIMVKAILDLGKNFKLNVVSEGVETQTQRDMLYDLGCNLYQGYYYSKPLPLENFVSVVQNTNALVAISS</sequence>
<dbReference type="Pfam" id="PF08447">
    <property type="entry name" value="PAS_3"/>
    <property type="match status" value="1"/>
</dbReference>
<evidence type="ECO:0000259" key="8">
    <source>
        <dbReference type="PROSITE" id="PS50887"/>
    </source>
</evidence>
<dbReference type="PROSITE" id="PS50112">
    <property type="entry name" value="PAS"/>
    <property type="match status" value="1"/>
</dbReference>
<evidence type="ECO:0000256" key="2">
    <source>
        <dbReference type="ARBA" id="ARBA00012282"/>
    </source>
</evidence>
<dbReference type="FunFam" id="3.30.70.270:FF:000001">
    <property type="entry name" value="Diguanylate cyclase domain protein"/>
    <property type="match status" value="1"/>
</dbReference>
<name>A0A8H2PKZ0_9GAMM</name>
<organism evidence="9 10">
    <name type="scientific">Colwellia ponticola</name>
    <dbReference type="NCBI Taxonomy" id="2304625"/>
    <lineage>
        <taxon>Bacteria</taxon>
        <taxon>Pseudomonadati</taxon>
        <taxon>Pseudomonadota</taxon>
        <taxon>Gammaproteobacteria</taxon>
        <taxon>Alteromonadales</taxon>
        <taxon>Colwelliaceae</taxon>
        <taxon>Colwellia</taxon>
    </lineage>
</organism>
<dbReference type="CDD" id="cd01948">
    <property type="entry name" value="EAL"/>
    <property type="match status" value="1"/>
</dbReference>
<dbReference type="InterPro" id="IPR001633">
    <property type="entry name" value="EAL_dom"/>
</dbReference>
<feature type="domain" description="EAL" evidence="7">
    <location>
        <begin position="452"/>
        <end position="706"/>
    </location>
</feature>
<evidence type="ECO:0000259" key="6">
    <source>
        <dbReference type="PROSITE" id="PS50113"/>
    </source>
</evidence>
<dbReference type="InterPro" id="IPR000014">
    <property type="entry name" value="PAS"/>
</dbReference>
<dbReference type="InterPro" id="IPR000700">
    <property type="entry name" value="PAS-assoc_C"/>
</dbReference>
<dbReference type="RefSeq" id="WP_138624088.1">
    <property type="nucleotide sequence ID" value="NZ_SZVP01000015.1"/>
</dbReference>
<dbReference type="FunFam" id="3.20.20.450:FF:000001">
    <property type="entry name" value="Cyclic di-GMP phosphodiesterase yahA"/>
    <property type="match status" value="1"/>
</dbReference>
<dbReference type="InterPro" id="IPR000160">
    <property type="entry name" value="GGDEF_dom"/>
</dbReference>
<evidence type="ECO:0000259" key="5">
    <source>
        <dbReference type="PROSITE" id="PS50112"/>
    </source>
</evidence>
<evidence type="ECO:0000313" key="10">
    <source>
        <dbReference type="Proteomes" id="UP000307702"/>
    </source>
</evidence>
<dbReference type="Gene3D" id="3.20.20.450">
    <property type="entry name" value="EAL domain"/>
    <property type="match status" value="1"/>
</dbReference>
<protein>
    <recommendedName>
        <fullName evidence="2">cyclic-guanylate-specific phosphodiesterase</fullName>
        <ecNumber evidence="2">3.1.4.52</ecNumber>
    </recommendedName>
</protein>
<evidence type="ECO:0000256" key="1">
    <source>
        <dbReference type="ARBA" id="ARBA00001946"/>
    </source>
</evidence>
<dbReference type="EMBL" id="SZVP01000015">
    <property type="protein sequence ID" value="TMM43154.1"/>
    <property type="molecule type" value="Genomic_DNA"/>
</dbReference>